<dbReference type="AlphaFoldDB" id="A0A238D6U1"/>
<feature type="region of interest" description="Disordered" evidence="1">
    <location>
        <begin position="128"/>
        <end position="153"/>
    </location>
</feature>
<evidence type="ECO:0000313" key="2">
    <source>
        <dbReference type="EMBL" id="SBP88939.1"/>
    </source>
</evidence>
<protein>
    <submittedName>
        <fullName evidence="2">Uncharacterized protein</fullName>
    </submittedName>
</protein>
<dbReference type="Proteomes" id="UP000214566">
    <property type="component" value="Unassembled WGS sequence"/>
</dbReference>
<proteinExistence type="predicted"/>
<reference evidence="2 3" key="1">
    <citation type="submission" date="2016-06" db="EMBL/GenBank/DDBJ databases">
        <authorList>
            <person name="Kjaerup R.B."/>
            <person name="Dalgaard T.S."/>
            <person name="Juul-Madsen H.R."/>
        </authorList>
    </citation>
    <scope>NUCLEOTIDE SEQUENCE [LARGE SCALE GENOMIC DNA]</scope>
    <source>
        <strain evidence="2 3">DSM 16361</strain>
    </source>
</reference>
<sequence>MADRVAPTITVTPARVRLAEPSQRPGGRAGEWLETSWGRCQVKGRLGQRHMDVLEAIMFHAQSWELKGDGAAWLIIDPASLRRAISDGNHSSRRLKEWLVEIMQAVVCIEAPRLGEVKEGHLIDERRDSPTLVRDPLPMGPKKRGDEIVEDENRRRSGKRTLWEIRLGSPMMFLLAHDVTLWHDPGPISKLRHGISQAIARLMLSHSDQDGVLVLFIETAIKAVCGQDIGSGALRKARHLIKQDTDRLLDCGIFFDGERLRRVPQRPDAVPQRPNSVPHRSGAFRRGPGHLGLSGSPEPEQAAPAAAVQANGPAAHYPAVAGAAANPVGKGPAAVPPVGGEGKT</sequence>
<dbReference type="RefSeq" id="WP_141202401.1">
    <property type="nucleotide sequence ID" value="NZ_LT592171.1"/>
</dbReference>
<gene>
    <name evidence="2" type="ORF">THIARS_70559</name>
</gene>
<organism evidence="2 3">
    <name type="scientific">Thiomonas delicata</name>
    <name type="common">Thiomonas cuprina</name>
    <dbReference type="NCBI Taxonomy" id="364030"/>
    <lineage>
        <taxon>Bacteria</taxon>
        <taxon>Pseudomonadati</taxon>
        <taxon>Pseudomonadota</taxon>
        <taxon>Betaproteobacteria</taxon>
        <taxon>Burkholderiales</taxon>
        <taxon>Thiomonas</taxon>
    </lineage>
</organism>
<feature type="compositionally biased region" description="Basic and acidic residues" evidence="1">
    <location>
        <begin position="143"/>
        <end position="153"/>
    </location>
</feature>
<dbReference type="EMBL" id="FLMQ01000056">
    <property type="protein sequence ID" value="SBP88939.1"/>
    <property type="molecule type" value="Genomic_DNA"/>
</dbReference>
<keyword evidence="3" id="KW-1185">Reference proteome</keyword>
<accession>A0A238D6U1</accession>
<feature type="region of interest" description="Disordered" evidence="1">
    <location>
        <begin position="324"/>
        <end position="344"/>
    </location>
</feature>
<feature type="region of interest" description="Disordered" evidence="1">
    <location>
        <begin position="265"/>
        <end position="311"/>
    </location>
</feature>
<evidence type="ECO:0000313" key="3">
    <source>
        <dbReference type="Proteomes" id="UP000214566"/>
    </source>
</evidence>
<feature type="compositionally biased region" description="Low complexity" evidence="1">
    <location>
        <begin position="294"/>
        <end position="311"/>
    </location>
</feature>
<dbReference type="OrthoDB" id="9795424at2"/>
<feature type="compositionally biased region" description="Low complexity" evidence="1">
    <location>
        <begin position="324"/>
        <end position="338"/>
    </location>
</feature>
<name>A0A238D6U1_THIDL</name>
<evidence type="ECO:0000256" key="1">
    <source>
        <dbReference type="SAM" id="MobiDB-lite"/>
    </source>
</evidence>